<sequence>MSKIEYLSLEGLRVDGRRLNELRNAEILCGGEFGVDVINYDGMAQVTQGLTKVQAFIKGPIEMVKNKQRCPYETKDDVADIQCEVIMPCEKRSMPSKSERQTADLMQAVITTFERIIIPHQYKNSSIQVFVNILEADGGVKSTVLNAVLIALVDAGIAMNDLIAACTCIMLNGQLFIGMVHENGNIWLPSDPNQLEINGAVMELTVAFSTSTDEVRTHTTLFTLLQIIYIDLSSEHPIKSITEIIESSMRGSKQFSELARTKLKKYAENVLELNSIIHNL</sequence>
<dbReference type="GO" id="GO:0004527">
    <property type="term" value="F:exonuclease activity"/>
    <property type="evidence" value="ECO:0007669"/>
    <property type="project" value="UniProtKB-KW"/>
</dbReference>
<dbReference type="Proteomes" id="UP001195914">
    <property type="component" value="Unassembled WGS sequence"/>
</dbReference>
<organism evidence="3 4">
    <name type="scientific">Babesia divergens</name>
    <dbReference type="NCBI Taxonomy" id="32595"/>
    <lineage>
        <taxon>Eukaryota</taxon>
        <taxon>Sar</taxon>
        <taxon>Alveolata</taxon>
        <taxon>Apicomplexa</taxon>
        <taxon>Aconoidasida</taxon>
        <taxon>Piroplasmida</taxon>
        <taxon>Babesiidae</taxon>
        <taxon>Babesia</taxon>
    </lineage>
</organism>
<dbReference type="Pfam" id="PF01138">
    <property type="entry name" value="RNase_PH"/>
    <property type="match status" value="1"/>
</dbReference>
<keyword evidence="3" id="KW-0269">Exonuclease</keyword>
<dbReference type="GO" id="GO:0000177">
    <property type="term" value="C:cytoplasmic exosome (RNase complex)"/>
    <property type="evidence" value="ECO:0007669"/>
    <property type="project" value="TreeGrafter"/>
</dbReference>
<keyword evidence="3" id="KW-0378">Hydrolase</keyword>
<dbReference type="InterPro" id="IPR050080">
    <property type="entry name" value="RNase_PH"/>
</dbReference>
<dbReference type="SUPFAM" id="SSF54211">
    <property type="entry name" value="Ribosomal protein S5 domain 2-like"/>
    <property type="match status" value="1"/>
</dbReference>
<reference evidence="3" key="2">
    <citation type="submission" date="2021-05" db="EMBL/GenBank/DDBJ databases">
        <authorList>
            <person name="Pain A."/>
        </authorList>
    </citation>
    <scope>NUCLEOTIDE SEQUENCE</scope>
    <source>
        <strain evidence="3">1802A</strain>
    </source>
</reference>
<evidence type="ECO:0000256" key="1">
    <source>
        <dbReference type="ARBA" id="ARBA00006678"/>
    </source>
</evidence>
<keyword evidence="4" id="KW-1185">Reference proteome</keyword>
<protein>
    <submittedName>
        <fullName evidence="3">Exosome complex exonuclease rrp41</fullName>
    </submittedName>
</protein>
<evidence type="ECO:0000259" key="2">
    <source>
        <dbReference type="Pfam" id="PF01138"/>
    </source>
</evidence>
<feature type="domain" description="Exoribonuclease phosphorolytic" evidence="2">
    <location>
        <begin position="39"/>
        <end position="157"/>
    </location>
</feature>
<dbReference type="InterPro" id="IPR036345">
    <property type="entry name" value="ExoRNase_PH_dom2_sf"/>
</dbReference>
<dbReference type="InterPro" id="IPR001247">
    <property type="entry name" value="ExoRNase_PH_dom1"/>
</dbReference>
<dbReference type="GO" id="GO:0000176">
    <property type="term" value="C:nuclear exosome (RNase complex)"/>
    <property type="evidence" value="ECO:0007669"/>
    <property type="project" value="TreeGrafter"/>
</dbReference>
<dbReference type="InterPro" id="IPR020568">
    <property type="entry name" value="Ribosomal_Su5_D2-typ_SF"/>
</dbReference>
<name>A0AAD9GAC5_BABDI</name>
<dbReference type="GO" id="GO:0005730">
    <property type="term" value="C:nucleolus"/>
    <property type="evidence" value="ECO:0007669"/>
    <property type="project" value="TreeGrafter"/>
</dbReference>
<comment type="caution">
    <text evidence="3">The sequence shown here is derived from an EMBL/GenBank/DDBJ whole genome shotgun (WGS) entry which is preliminary data.</text>
</comment>
<dbReference type="PANTHER" id="PTHR11953">
    <property type="entry name" value="EXOSOME COMPLEX COMPONENT"/>
    <property type="match status" value="1"/>
</dbReference>
<dbReference type="GO" id="GO:0034475">
    <property type="term" value="P:U4 snRNA 3'-end processing"/>
    <property type="evidence" value="ECO:0007669"/>
    <property type="project" value="TreeGrafter"/>
</dbReference>
<keyword evidence="3" id="KW-0540">Nuclease</keyword>
<evidence type="ECO:0000313" key="3">
    <source>
        <dbReference type="EMBL" id="KAK1934781.1"/>
    </source>
</evidence>
<gene>
    <name evidence="3" type="ORF">X943_001389</name>
</gene>
<dbReference type="PANTHER" id="PTHR11953:SF0">
    <property type="entry name" value="EXOSOME COMPLEX COMPONENT RRP41"/>
    <property type="match status" value="1"/>
</dbReference>
<dbReference type="AlphaFoldDB" id="A0AAD9GAC5"/>
<comment type="similarity">
    <text evidence="1">Belongs to the RNase PH family.</text>
</comment>
<dbReference type="EMBL" id="JAHBMH010000062">
    <property type="protein sequence ID" value="KAK1934781.1"/>
    <property type="molecule type" value="Genomic_DNA"/>
</dbReference>
<proteinExistence type="inferred from homology"/>
<dbReference type="SUPFAM" id="SSF55666">
    <property type="entry name" value="Ribonuclease PH domain 2-like"/>
    <property type="match status" value="1"/>
</dbReference>
<dbReference type="GO" id="GO:0071028">
    <property type="term" value="P:nuclear mRNA surveillance"/>
    <property type="evidence" value="ECO:0007669"/>
    <property type="project" value="TreeGrafter"/>
</dbReference>
<dbReference type="GO" id="GO:0071051">
    <property type="term" value="P:poly(A)-dependent snoRNA 3'-end processing"/>
    <property type="evidence" value="ECO:0007669"/>
    <property type="project" value="TreeGrafter"/>
</dbReference>
<reference evidence="3" key="1">
    <citation type="journal article" date="2014" name="Nucleic Acids Res.">
        <title>The evolutionary dynamics of variant antigen genes in Babesia reveal a history of genomic innovation underlying host-parasite interaction.</title>
        <authorList>
            <person name="Jackson A.P."/>
            <person name="Otto T.D."/>
            <person name="Darby A."/>
            <person name="Ramaprasad A."/>
            <person name="Xia D."/>
            <person name="Echaide I.E."/>
            <person name="Farber M."/>
            <person name="Gahlot S."/>
            <person name="Gamble J."/>
            <person name="Gupta D."/>
            <person name="Gupta Y."/>
            <person name="Jackson L."/>
            <person name="Malandrin L."/>
            <person name="Malas T.B."/>
            <person name="Moussa E."/>
            <person name="Nair M."/>
            <person name="Reid A.J."/>
            <person name="Sanders M."/>
            <person name="Sharma J."/>
            <person name="Tracey A."/>
            <person name="Quail M.A."/>
            <person name="Weir W."/>
            <person name="Wastling J.M."/>
            <person name="Hall N."/>
            <person name="Willadsen P."/>
            <person name="Lingelbach K."/>
            <person name="Shiels B."/>
            <person name="Tait A."/>
            <person name="Berriman M."/>
            <person name="Allred D.R."/>
            <person name="Pain A."/>
        </authorList>
    </citation>
    <scope>NUCLEOTIDE SEQUENCE</scope>
    <source>
        <strain evidence="3">1802A</strain>
    </source>
</reference>
<dbReference type="GO" id="GO:0003723">
    <property type="term" value="F:RNA binding"/>
    <property type="evidence" value="ECO:0007669"/>
    <property type="project" value="TreeGrafter"/>
</dbReference>
<dbReference type="Gene3D" id="3.30.230.70">
    <property type="entry name" value="GHMP Kinase, N-terminal domain"/>
    <property type="match status" value="1"/>
</dbReference>
<evidence type="ECO:0000313" key="4">
    <source>
        <dbReference type="Proteomes" id="UP001195914"/>
    </source>
</evidence>
<dbReference type="InterPro" id="IPR027408">
    <property type="entry name" value="PNPase/RNase_PH_dom_sf"/>
</dbReference>
<dbReference type="GO" id="GO:0016075">
    <property type="term" value="P:rRNA catabolic process"/>
    <property type="evidence" value="ECO:0007669"/>
    <property type="project" value="TreeGrafter"/>
</dbReference>
<accession>A0AAD9GAC5</accession>